<dbReference type="Proteomes" id="UP000299102">
    <property type="component" value="Unassembled WGS sequence"/>
</dbReference>
<protein>
    <submittedName>
        <fullName evidence="2">Uncharacterized protein</fullName>
    </submittedName>
</protein>
<dbReference type="EMBL" id="BGZK01000789">
    <property type="protein sequence ID" value="GBP60509.1"/>
    <property type="molecule type" value="Genomic_DNA"/>
</dbReference>
<evidence type="ECO:0000256" key="1">
    <source>
        <dbReference type="SAM" id="MobiDB-lite"/>
    </source>
</evidence>
<reference evidence="2 3" key="1">
    <citation type="journal article" date="2019" name="Commun. Biol.">
        <title>The bagworm genome reveals a unique fibroin gene that provides high tensile strength.</title>
        <authorList>
            <person name="Kono N."/>
            <person name="Nakamura H."/>
            <person name="Ohtoshi R."/>
            <person name="Tomita M."/>
            <person name="Numata K."/>
            <person name="Arakawa K."/>
        </authorList>
    </citation>
    <scope>NUCLEOTIDE SEQUENCE [LARGE SCALE GENOMIC DNA]</scope>
</reference>
<organism evidence="2 3">
    <name type="scientific">Eumeta variegata</name>
    <name type="common">Bagworm moth</name>
    <name type="synonym">Eumeta japonica</name>
    <dbReference type="NCBI Taxonomy" id="151549"/>
    <lineage>
        <taxon>Eukaryota</taxon>
        <taxon>Metazoa</taxon>
        <taxon>Ecdysozoa</taxon>
        <taxon>Arthropoda</taxon>
        <taxon>Hexapoda</taxon>
        <taxon>Insecta</taxon>
        <taxon>Pterygota</taxon>
        <taxon>Neoptera</taxon>
        <taxon>Endopterygota</taxon>
        <taxon>Lepidoptera</taxon>
        <taxon>Glossata</taxon>
        <taxon>Ditrysia</taxon>
        <taxon>Tineoidea</taxon>
        <taxon>Psychidae</taxon>
        <taxon>Oiketicinae</taxon>
        <taxon>Eumeta</taxon>
    </lineage>
</organism>
<comment type="caution">
    <text evidence="2">The sequence shown here is derived from an EMBL/GenBank/DDBJ whole genome shotgun (WGS) entry which is preliminary data.</text>
</comment>
<name>A0A4C1XDV4_EUMVA</name>
<proteinExistence type="predicted"/>
<evidence type="ECO:0000313" key="3">
    <source>
        <dbReference type="Proteomes" id="UP000299102"/>
    </source>
</evidence>
<dbReference type="AlphaFoldDB" id="A0A4C1XDV4"/>
<accession>A0A4C1XDV4</accession>
<keyword evidence="3" id="KW-1185">Reference proteome</keyword>
<feature type="compositionally biased region" description="Gly residues" evidence="1">
    <location>
        <begin position="57"/>
        <end position="66"/>
    </location>
</feature>
<sequence>MNICHNNTSSASERPSREIVLGDRAASGLNVLQLFGSDTIHQTLSKRIESKLHGVHPTGGAGGAGGASVSRDVAATGARPSAGLSLG</sequence>
<feature type="region of interest" description="Disordered" evidence="1">
    <location>
        <begin position="53"/>
        <end position="87"/>
    </location>
</feature>
<gene>
    <name evidence="2" type="ORF">EVAR_46717_1</name>
</gene>
<evidence type="ECO:0000313" key="2">
    <source>
        <dbReference type="EMBL" id="GBP60509.1"/>
    </source>
</evidence>